<keyword evidence="1" id="KW-0732">Signal</keyword>
<gene>
    <name evidence="2" type="ORF">SAMN04487910_0160</name>
</gene>
<keyword evidence="3" id="KW-1185">Reference proteome</keyword>
<evidence type="ECO:0000313" key="3">
    <source>
        <dbReference type="Proteomes" id="UP000198521"/>
    </source>
</evidence>
<dbReference type="RefSeq" id="WP_091404170.1">
    <property type="nucleotide sequence ID" value="NZ_FOAB01000001.1"/>
</dbReference>
<accession>A0A1H7FYE3</accession>
<protein>
    <recommendedName>
        <fullName evidence="4">Intein N-terminal splicing region</fullName>
    </recommendedName>
</protein>
<dbReference type="OrthoDB" id="1164897at2"/>
<evidence type="ECO:0000256" key="1">
    <source>
        <dbReference type="SAM" id="SignalP"/>
    </source>
</evidence>
<organism evidence="2 3">
    <name type="scientific">Aquimarina amphilecti</name>
    <dbReference type="NCBI Taxonomy" id="1038014"/>
    <lineage>
        <taxon>Bacteria</taxon>
        <taxon>Pseudomonadati</taxon>
        <taxon>Bacteroidota</taxon>
        <taxon>Flavobacteriia</taxon>
        <taxon>Flavobacteriales</taxon>
        <taxon>Flavobacteriaceae</taxon>
        <taxon>Aquimarina</taxon>
    </lineage>
</organism>
<feature type="signal peptide" evidence="1">
    <location>
        <begin position="1"/>
        <end position="21"/>
    </location>
</feature>
<sequence length="158" mass="18867">MKILNRVPFLTLLFTFAITTAQEFNMEVTKETTVKTYEYEKDDITIPYEVTIWNKELDPIKLEKEDRYKLNQDRVDAQERITKVITIVDQYDNSFDNRIQLSYLKEADKDFKIMPLDDGFVIMVRGEELKYSLENKSYKIKKTSDENFFMIEKLSDSK</sequence>
<evidence type="ECO:0008006" key="4">
    <source>
        <dbReference type="Google" id="ProtNLM"/>
    </source>
</evidence>
<feature type="chain" id="PRO_5011794571" description="Intein N-terminal splicing region" evidence="1">
    <location>
        <begin position="22"/>
        <end position="158"/>
    </location>
</feature>
<evidence type="ECO:0000313" key="2">
    <source>
        <dbReference type="EMBL" id="SEK28435.1"/>
    </source>
</evidence>
<name>A0A1H7FYE3_AQUAM</name>
<reference evidence="2 3" key="1">
    <citation type="submission" date="2016-10" db="EMBL/GenBank/DDBJ databases">
        <authorList>
            <person name="de Groot N.N."/>
        </authorList>
    </citation>
    <scope>NUCLEOTIDE SEQUENCE [LARGE SCALE GENOMIC DNA]</scope>
    <source>
        <strain evidence="2 3">DSM 25232</strain>
    </source>
</reference>
<dbReference type="EMBL" id="FOAB01000001">
    <property type="protein sequence ID" value="SEK28435.1"/>
    <property type="molecule type" value="Genomic_DNA"/>
</dbReference>
<proteinExistence type="predicted"/>
<dbReference type="AlphaFoldDB" id="A0A1H7FYE3"/>
<dbReference type="Proteomes" id="UP000198521">
    <property type="component" value="Unassembled WGS sequence"/>
</dbReference>